<gene>
    <name evidence="1" type="ORF">I3842_16G070400</name>
</gene>
<dbReference type="AlphaFoldDB" id="A0A922D4U6"/>
<reference evidence="1" key="1">
    <citation type="submission" date="2021-01" db="EMBL/GenBank/DDBJ databases">
        <authorList>
            <person name="Lovell J.T."/>
            <person name="Bentley N."/>
            <person name="Bhattarai G."/>
            <person name="Jenkins J.W."/>
            <person name="Sreedasyam A."/>
            <person name="Alarcon Y."/>
            <person name="Bock C."/>
            <person name="Boston L."/>
            <person name="Carlson J."/>
            <person name="Cervantes K."/>
            <person name="Clermont K."/>
            <person name="Krom N."/>
            <person name="Kubenka K."/>
            <person name="Mamidi S."/>
            <person name="Mattison C."/>
            <person name="Monteros M."/>
            <person name="Pisani C."/>
            <person name="Plott C."/>
            <person name="Rajasekar S."/>
            <person name="Rhein H.S."/>
            <person name="Rohla C."/>
            <person name="Song M."/>
            <person name="Hilaire R.S."/>
            <person name="Shu S."/>
            <person name="Wells L."/>
            <person name="Wang X."/>
            <person name="Webber J."/>
            <person name="Heerema R.J."/>
            <person name="Klein P."/>
            <person name="Conner P."/>
            <person name="Grauke L."/>
            <person name="Grimwood J."/>
            <person name="Schmutz J."/>
            <person name="Randall J.J."/>
        </authorList>
    </citation>
    <scope>NUCLEOTIDE SEQUENCE</scope>
    <source>
        <tissue evidence="1">Leaf</tissue>
    </source>
</reference>
<proteinExistence type="predicted"/>
<sequence length="152" mass="17707">MFNPHGRVVQTPTTNRVETECESSPYYSRSPECAHWKDHVGKHFASKSGCTRNRKVGTNPNRGHSYTPIVGSEQNRTETETECHTRGFQKSHYIILECKKFSKHNRIRLQKYNLCTKFHICSLLHNSEIKCQNSSCLHQLCQKSTLFLYKFL</sequence>
<organism evidence="1 2">
    <name type="scientific">Carya illinoinensis</name>
    <name type="common">Pecan</name>
    <dbReference type="NCBI Taxonomy" id="32201"/>
    <lineage>
        <taxon>Eukaryota</taxon>
        <taxon>Viridiplantae</taxon>
        <taxon>Streptophyta</taxon>
        <taxon>Embryophyta</taxon>
        <taxon>Tracheophyta</taxon>
        <taxon>Spermatophyta</taxon>
        <taxon>Magnoliopsida</taxon>
        <taxon>eudicotyledons</taxon>
        <taxon>Gunneridae</taxon>
        <taxon>Pentapetalae</taxon>
        <taxon>rosids</taxon>
        <taxon>fabids</taxon>
        <taxon>Fagales</taxon>
        <taxon>Juglandaceae</taxon>
        <taxon>Carya</taxon>
    </lineage>
</organism>
<evidence type="ECO:0000313" key="2">
    <source>
        <dbReference type="Proteomes" id="UP000811246"/>
    </source>
</evidence>
<dbReference type="Proteomes" id="UP000811246">
    <property type="component" value="Chromosome 16"/>
</dbReference>
<dbReference type="EMBL" id="CM031840">
    <property type="protein sequence ID" value="KAG6672659.1"/>
    <property type="molecule type" value="Genomic_DNA"/>
</dbReference>
<evidence type="ECO:0000313" key="1">
    <source>
        <dbReference type="EMBL" id="KAG6672659.1"/>
    </source>
</evidence>
<comment type="caution">
    <text evidence="1">The sequence shown here is derived from an EMBL/GenBank/DDBJ whole genome shotgun (WGS) entry which is preliminary data.</text>
</comment>
<name>A0A922D4U6_CARIL</name>
<accession>A0A922D4U6</accession>
<protein>
    <submittedName>
        <fullName evidence="1">Uncharacterized protein</fullName>
    </submittedName>
</protein>